<accession>A0A2G9UQC4</accession>
<protein>
    <submittedName>
        <fullName evidence="1">Uncharacterized protein</fullName>
    </submittedName>
</protein>
<dbReference type="Proteomes" id="UP000230423">
    <property type="component" value="Unassembled WGS sequence"/>
</dbReference>
<name>A0A2G9UQC4_TELCI</name>
<sequence length="155" mass="17615">MAVIIRLSKDHAQQIRSATVRTTNGNELQRSINQLYPLEIIVNEDPQDTFEPRPLRVQPPRAVKRRHTFIVVFSCESNEAYVDNRVVNYVNSNDNVASGIHLDYDSVSFLLEIQLRFFLDFGSAPGKSAINIGTDFFEYCSTVLLFSSPIGQRCM</sequence>
<organism evidence="1 2">
    <name type="scientific">Teladorsagia circumcincta</name>
    <name type="common">Brown stomach worm</name>
    <name type="synonym">Ostertagia circumcincta</name>
    <dbReference type="NCBI Taxonomy" id="45464"/>
    <lineage>
        <taxon>Eukaryota</taxon>
        <taxon>Metazoa</taxon>
        <taxon>Ecdysozoa</taxon>
        <taxon>Nematoda</taxon>
        <taxon>Chromadorea</taxon>
        <taxon>Rhabditida</taxon>
        <taxon>Rhabditina</taxon>
        <taxon>Rhabditomorpha</taxon>
        <taxon>Strongyloidea</taxon>
        <taxon>Trichostrongylidae</taxon>
        <taxon>Teladorsagia</taxon>
    </lineage>
</organism>
<evidence type="ECO:0000313" key="2">
    <source>
        <dbReference type="Proteomes" id="UP000230423"/>
    </source>
</evidence>
<proteinExistence type="predicted"/>
<keyword evidence="2" id="KW-1185">Reference proteome</keyword>
<gene>
    <name evidence="1" type="ORF">TELCIR_05617</name>
</gene>
<dbReference type="AlphaFoldDB" id="A0A2G9UQC4"/>
<dbReference type="OrthoDB" id="5846442at2759"/>
<dbReference type="EMBL" id="KZ345672">
    <property type="protein sequence ID" value="PIO72458.1"/>
    <property type="molecule type" value="Genomic_DNA"/>
</dbReference>
<evidence type="ECO:0000313" key="1">
    <source>
        <dbReference type="EMBL" id="PIO72458.1"/>
    </source>
</evidence>
<reference evidence="1 2" key="1">
    <citation type="submission" date="2015-09" db="EMBL/GenBank/DDBJ databases">
        <title>Draft genome of the parasitic nematode Teladorsagia circumcincta isolate WARC Sus (inbred).</title>
        <authorList>
            <person name="Mitreva M."/>
        </authorList>
    </citation>
    <scope>NUCLEOTIDE SEQUENCE [LARGE SCALE GENOMIC DNA]</scope>
    <source>
        <strain evidence="1 2">S</strain>
    </source>
</reference>